<evidence type="ECO:0000313" key="2">
    <source>
        <dbReference type="EMBL" id="ORX44250.1"/>
    </source>
</evidence>
<proteinExistence type="predicted"/>
<gene>
    <name evidence="2" type="ORF">DM01DRAFT_1340440</name>
</gene>
<feature type="transmembrane region" description="Helical" evidence="1">
    <location>
        <begin position="20"/>
        <end position="42"/>
    </location>
</feature>
<comment type="caution">
    <text evidence="2">The sequence shown here is derived from an EMBL/GenBank/DDBJ whole genome shotgun (WGS) entry which is preliminary data.</text>
</comment>
<dbReference type="Proteomes" id="UP000242146">
    <property type="component" value="Unassembled WGS sequence"/>
</dbReference>
<protein>
    <submittedName>
        <fullName evidence="2">Uncharacterized protein</fullName>
    </submittedName>
</protein>
<keyword evidence="3" id="KW-1185">Reference proteome</keyword>
<keyword evidence="1" id="KW-1133">Transmembrane helix</keyword>
<dbReference type="AlphaFoldDB" id="A0A1X2G3Z9"/>
<sequence length="161" mass="18393">MVSTVLFCMRHRLIFSNANVLRFIVALSLPLLQQLCVAILVTWMQVRAQYQACLGFLQAMWWKVYMKVMISLLTQRNLYLYCQTIASIYAALRGRKHAVLITCGLALALLGVLASVGAYYCYNRERTTAKLTATVESKYRHILGAVNMMAIFIIHIRRQTP</sequence>
<evidence type="ECO:0000256" key="1">
    <source>
        <dbReference type="SAM" id="Phobius"/>
    </source>
</evidence>
<reference evidence="2 3" key="1">
    <citation type="submission" date="2016-07" db="EMBL/GenBank/DDBJ databases">
        <title>Pervasive Adenine N6-methylation of Active Genes in Fungi.</title>
        <authorList>
            <consortium name="DOE Joint Genome Institute"/>
            <person name="Mondo S.J."/>
            <person name="Dannebaum R.O."/>
            <person name="Kuo R.C."/>
            <person name="Labutti K."/>
            <person name="Haridas S."/>
            <person name="Kuo A."/>
            <person name="Salamov A."/>
            <person name="Ahrendt S.R."/>
            <person name="Lipzen A."/>
            <person name="Sullivan W."/>
            <person name="Andreopoulos W.B."/>
            <person name="Clum A."/>
            <person name="Lindquist E."/>
            <person name="Daum C."/>
            <person name="Ramamoorthy G.K."/>
            <person name="Gryganskyi A."/>
            <person name="Culley D."/>
            <person name="Magnuson J.K."/>
            <person name="James T.Y."/>
            <person name="O'Malley M.A."/>
            <person name="Stajich J.E."/>
            <person name="Spatafora J.W."/>
            <person name="Visel A."/>
            <person name="Grigoriev I.V."/>
        </authorList>
    </citation>
    <scope>NUCLEOTIDE SEQUENCE [LARGE SCALE GENOMIC DNA]</scope>
    <source>
        <strain evidence="2 3">NRRL 3301</strain>
    </source>
</reference>
<accession>A0A1X2G3Z9</accession>
<name>A0A1X2G3Z9_9FUNG</name>
<organism evidence="2 3">
    <name type="scientific">Hesseltinella vesiculosa</name>
    <dbReference type="NCBI Taxonomy" id="101127"/>
    <lineage>
        <taxon>Eukaryota</taxon>
        <taxon>Fungi</taxon>
        <taxon>Fungi incertae sedis</taxon>
        <taxon>Mucoromycota</taxon>
        <taxon>Mucoromycotina</taxon>
        <taxon>Mucoromycetes</taxon>
        <taxon>Mucorales</taxon>
        <taxon>Cunninghamellaceae</taxon>
        <taxon>Hesseltinella</taxon>
    </lineage>
</organism>
<feature type="transmembrane region" description="Helical" evidence="1">
    <location>
        <begin position="98"/>
        <end position="119"/>
    </location>
</feature>
<feature type="transmembrane region" description="Helical" evidence="1">
    <location>
        <begin position="139"/>
        <end position="156"/>
    </location>
</feature>
<keyword evidence="1" id="KW-0812">Transmembrane</keyword>
<keyword evidence="1" id="KW-0472">Membrane</keyword>
<dbReference type="EMBL" id="MCGT01000049">
    <property type="protein sequence ID" value="ORX44250.1"/>
    <property type="molecule type" value="Genomic_DNA"/>
</dbReference>
<evidence type="ECO:0000313" key="3">
    <source>
        <dbReference type="Proteomes" id="UP000242146"/>
    </source>
</evidence>